<evidence type="ECO:0000313" key="2">
    <source>
        <dbReference type="EMBL" id="GMR57007.1"/>
    </source>
</evidence>
<dbReference type="PANTHER" id="PTHR22714:SF7">
    <property type="entry name" value="SOLUTE-BINDING PROTEIN FAMILY 3_N-TERMINAL DOMAIN-CONTAINING PROTEIN"/>
    <property type="match status" value="1"/>
</dbReference>
<feature type="transmembrane region" description="Helical" evidence="1">
    <location>
        <begin position="124"/>
        <end position="148"/>
    </location>
</feature>
<evidence type="ECO:0000256" key="1">
    <source>
        <dbReference type="SAM" id="Phobius"/>
    </source>
</evidence>
<keyword evidence="3" id="KW-1185">Reference proteome</keyword>
<sequence length="398" mass="46031">MVDSLADWRTIRLGYSNNIFPYLYQNRVTGALNGIYYEIWKMVGDKMLKKRLEIYKKTAYGYLSTKNNGFSGLLGDIYNNTIDASLEDFNYRSDRIRSFYTTQPVDYTTNDFYLRDSSVNLGSLYTYIIFPPFTLFLLFASLLSVVITERAVFVCRMRTKNEYKSAISRKFGTPIVENTISMILPQLREDNEEKFQSRKRWKSLQWEVTSGLFRQKIEEMKKENSMRARCSFPFNRPLSHFLYVFAVMMIGQLYGAEFVGNASTPNAVSGTDLFDMTQSLREGTKQLLVQDTNFLSDDFYNEIYPSGNITGRVLVQPNMNNFKSQVICRFRHSAICNSGSLFGYVTSYQLITKDKTDPFRTPCTFVKVNSISGLHRFPPNSNISKQNFGTEEPIAFYI</sequence>
<keyword evidence="1" id="KW-1133">Transmembrane helix</keyword>
<organism evidence="2 3">
    <name type="scientific">Pristionchus mayeri</name>
    <dbReference type="NCBI Taxonomy" id="1317129"/>
    <lineage>
        <taxon>Eukaryota</taxon>
        <taxon>Metazoa</taxon>
        <taxon>Ecdysozoa</taxon>
        <taxon>Nematoda</taxon>
        <taxon>Chromadorea</taxon>
        <taxon>Rhabditida</taxon>
        <taxon>Rhabditina</taxon>
        <taxon>Diplogasteromorpha</taxon>
        <taxon>Diplogasteroidea</taxon>
        <taxon>Neodiplogasteridae</taxon>
        <taxon>Pristionchus</taxon>
    </lineage>
</organism>
<dbReference type="SUPFAM" id="SSF53850">
    <property type="entry name" value="Periplasmic binding protein-like II"/>
    <property type="match status" value="1"/>
</dbReference>
<keyword evidence="1" id="KW-0812">Transmembrane</keyword>
<protein>
    <submittedName>
        <fullName evidence="2">Uncharacterized protein</fullName>
    </submittedName>
</protein>
<accession>A0AAN5D794</accession>
<name>A0AAN5D794_9BILA</name>
<dbReference type="AlphaFoldDB" id="A0AAN5D794"/>
<dbReference type="Proteomes" id="UP001328107">
    <property type="component" value="Unassembled WGS sequence"/>
</dbReference>
<dbReference type="PANTHER" id="PTHR22714">
    <property type="entry name" value="PROTEIN CBG02446-RELATED"/>
    <property type="match status" value="1"/>
</dbReference>
<evidence type="ECO:0000313" key="3">
    <source>
        <dbReference type="Proteomes" id="UP001328107"/>
    </source>
</evidence>
<dbReference type="EMBL" id="BTRK01000006">
    <property type="protein sequence ID" value="GMR57007.1"/>
    <property type="molecule type" value="Genomic_DNA"/>
</dbReference>
<gene>
    <name evidence="2" type="ORF">PMAYCL1PPCAC_27202</name>
</gene>
<proteinExistence type="predicted"/>
<feature type="non-terminal residue" evidence="2">
    <location>
        <position position="398"/>
    </location>
</feature>
<keyword evidence="1" id="KW-0472">Membrane</keyword>
<dbReference type="InterPro" id="IPR040128">
    <property type="entry name" value="T25E4.2-like"/>
</dbReference>
<feature type="transmembrane region" description="Helical" evidence="1">
    <location>
        <begin position="237"/>
        <end position="255"/>
    </location>
</feature>
<comment type="caution">
    <text evidence="2">The sequence shown here is derived from an EMBL/GenBank/DDBJ whole genome shotgun (WGS) entry which is preliminary data.</text>
</comment>
<dbReference type="Gene3D" id="3.40.190.10">
    <property type="entry name" value="Periplasmic binding protein-like II"/>
    <property type="match status" value="1"/>
</dbReference>
<reference evidence="3" key="1">
    <citation type="submission" date="2022-10" db="EMBL/GenBank/DDBJ databases">
        <title>Genome assembly of Pristionchus species.</title>
        <authorList>
            <person name="Yoshida K."/>
            <person name="Sommer R.J."/>
        </authorList>
    </citation>
    <scope>NUCLEOTIDE SEQUENCE [LARGE SCALE GENOMIC DNA]</scope>
    <source>
        <strain evidence="3">RS5460</strain>
    </source>
</reference>